<accession>A0A2L2TKZ0</accession>
<reference evidence="4" key="1">
    <citation type="submission" date="2014-10" db="EMBL/GenBank/DDBJ databases">
        <authorList>
            <person name="King R."/>
        </authorList>
    </citation>
    <scope>NUCLEOTIDE SEQUENCE [LARGE SCALE GENOMIC DNA]</scope>
    <source>
        <strain evidence="4">A3/5</strain>
    </source>
</reference>
<dbReference type="Pfam" id="PF12417">
    <property type="entry name" value="DUF3669"/>
    <property type="match status" value="1"/>
</dbReference>
<evidence type="ECO:0000256" key="1">
    <source>
        <dbReference type="SAM" id="MobiDB-lite"/>
    </source>
</evidence>
<name>A0A2L2TKZ0_9HYPO</name>
<sequence length="420" mass="48318">MSRQEQRRTDERESEYSINSLSDSIKGMAIDTLRLISQPFTEEELNDATPEQVLQRMLSTASYISTTSSLAKKYQRANEPSAIRLFEELGKGQCGTVYGFVGSSTAVKLANYEEKYKELGEDYSAYIKIHEAIQECDPDHEISARLPKAYDFIGPKSEFWNEYNLLFDPQVKVRGYGLTLERIFPAPFPVREALVDALLPPIIKRNKAKFLAKPENKNCLIRLYLGRRHTTKVQGKVQNLKLQNFPLHVNEMEDLGLDTERFARLMANTLAIIHWGAGIDGDDIEFVLGSSPVQNKTPTSKELETLKLWEMAEACDRKFTQRTMEMWVFDLNECSPVTNDEAGIEQLVRAFNNNDPYYPQPGQSNENDRKLWSVFRKTYLDMSHRFTESMNPGRFIKTLEEEPSKENSKNKRIDSLAFFE</sequence>
<protein>
    <recommendedName>
        <fullName evidence="2">DUF3669 domain-containing protein</fullName>
    </recommendedName>
</protein>
<evidence type="ECO:0000259" key="2">
    <source>
        <dbReference type="Pfam" id="PF12417"/>
    </source>
</evidence>
<feature type="region of interest" description="Disordered" evidence="1">
    <location>
        <begin position="401"/>
        <end position="420"/>
    </location>
</feature>
<dbReference type="PANTHER" id="PTHR40780">
    <property type="entry name" value="DUF3669 DOMAIN-CONTAINING PROTEIN"/>
    <property type="match status" value="1"/>
</dbReference>
<feature type="domain" description="DUF3669" evidence="2">
    <location>
        <begin position="326"/>
        <end position="389"/>
    </location>
</feature>
<dbReference type="Proteomes" id="UP000245910">
    <property type="component" value="Chromosome II"/>
</dbReference>
<dbReference type="AlphaFoldDB" id="A0A2L2TKZ0"/>
<feature type="compositionally biased region" description="Basic and acidic residues" evidence="1">
    <location>
        <begin position="401"/>
        <end position="414"/>
    </location>
</feature>
<dbReference type="OrthoDB" id="2993351at2759"/>
<dbReference type="PANTHER" id="PTHR40780:SF2">
    <property type="entry name" value="DUF3669 DOMAIN-CONTAINING PROTEIN"/>
    <property type="match status" value="1"/>
</dbReference>
<keyword evidence="4" id="KW-1185">Reference proteome</keyword>
<proteinExistence type="predicted"/>
<evidence type="ECO:0000313" key="3">
    <source>
        <dbReference type="EMBL" id="CEI61010.1"/>
    </source>
</evidence>
<organism evidence="3 4">
    <name type="scientific">Fusarium venenatum</name>
    <dbReference type="NCBI Taxonomy" id="56646"/>
    <lineage>
        <taxon>Eukaryota</taxon>
        <taxon>Fungi</taxon>
        <taxon>Dikarya</taxon>
        <taxon>Ascomycota</taxon>
        <taxon>Pezizomycotina</taxon>
        <taxon>Sordariomycetes</taxon>
        <taxon>Hypocreomycetidae</taxon>
        <taxon>Hypocreales</taxon>
        <taxon>Nectriaceae</taxon>
        <taxon>Fusarium</taxon>
    </lineage>
</organism>
<dbReference type="EMBL" id="LN649230">
    <property type="protein sequence ID" value="CEI61010.1"/>
    <property type="molecule type" value="Genomic_DNA"/>
</dbReference>
<evidence type="ECO:0000313" key="4">
    <source>
        <dbReference type="Proteomes" id="UP000245910"/>
    </source>
</evidence>
<dbReference type="InterPro" id="IPR022137">
    <property type="entry name" value="Znf_prot_DUF3669"/>
</dbReference>